<sequence>MRASGEVTSSIGSGLIDDAEKSLSVDAERDACRDTFPPLLPSNPASRIVEHHA</sequence>
<evidence type="ECO:0000313" key="3">
    <source>
        <dbReference type="Proteomes" id="UP000006001"/>
    </source>
</evidence>
<accession>D0WI11</accession>
<dbReference type="EMBL" id="ACUX02000016">
    <property type="protein sequence ID" value="EEZ60677.1"/>
    <property type="molecule type" value="Genomic_DNA"/>
</dbReference>
<dbReference type="AlphaFoldDB" id="D0WI11"/>
<protein>
    <submittedName>
        <fullName evidence="2">Uncharacterized protein</fullName>
    </submittedName>
</protein>
<name>D0WI11_SLAES</name>
<dbReference type="HOGENOM" id="CLU_3066256_0_0_11"/>
<dbReference type="STRING" id="649764.HMPREF0762_01482"/>
<keyword evidence="3" id="KW-1185">Reference proteome</keyword>
<proteinExistence type="predicted"/>
<evidence type="ECO:0000256" key="1">
    <source>
        <dbReference type="SAM" id="MobiDB-lite"/>
    </source>
</evidence>
<evidence type="ECO:0000313" key="2">
    <source>
        <dbReference type="EMBL" id="EEZ60677.1"/>
    </source>
</evidence>
<comment type="caution">
    <text evidence="2">The sequence shown here is derived from an EMBL/GenBank/DDBJ whole genome shotgun (WGS) entry which is preliminary data.</text>
</comment>
<feature type="region of interest" description="Disordered" evidence="1">
    <location>
        <begin position="34"/>
        <end position="53"/>
    </location>
</feature>
<organism evidence="2 3">
    <name type="scientific">Slackia exigua (strain ATCC 700122 / DSM 15923 / CIP 105133 / JCM 11022 / KCTC 5966 / S-7)</name>
    <dbReference type="NCBI Taxonomy" id="649764"/>
    <lineage>
        <taxon>Bacteria</taxon>
        <taxon>Bacillati</taxon>
        <taxon>Actinomycetota</taxon>
        <taxon>Coriobacteriia</taxon>
        <taxon>Eggerthellales</taxon>
        <taxon>Eggerthellaceae</taxon>
        <taxon>Slackia</taxon>
    </lineage>
</organism>
<dbReference type="Proteomes" id="UP000006001">
    <property type="component" value="Unassembled WGS sequence"/>
</dbReference>
<reference evidence="2" key="1">
    <citation type="submission" date="2009-10" db="EMBL/GenBank/DDBJ databases">
        <authorList>
            <person name="Weinstock G."/>
            <person name="Sodergren E."/>
            <person name="Clifton S."/>
            <person name="Fulton L."/>
            <person name="Fulton B."/>
            <person name="Courtney L."/>
            <person name="Fronick C."/>
            <person name="Harrison M."/>
            <person name="Strong C."/>
            <person name="Farmer C."/>
            <person name="Delahaunty K."/>
            <person name="Markovic C."/>
            <person name="Hall O."/>
            <person name="Minx P."/>
            <person name="Tomlinson C."/>
            <person name="Mitreva M."/>
            <person name="Nelson J."/>
            <person name="Hou S."/>
            <person name="Wollam A."/>
            <person name="Pepin K.H."/>
            <person name="Johnson M."/>
            <person name="Bhonagiri V."/>
            <person name="Nash W.E."/>
            <person name="Warren W."/>
            <person name="Chinwalla A."/>
            <person name="Mardis E.R."/>
            <person name="Wilson R.K."/>
        </authorList>
    </citation>
    <scope>NUCLEOTIDE SEQUENCE [LARGE SCALE GENOMIC DNA]</scope>
    <source>
        <strain evidence="2">ATCC 700122</strain>
    </source>
</reference>
<gene>
    <name evidence="2" type="ORF">HMPREF0762_01482</name>
</gene>